<accession>A0ACB9YPK1</accession>
<gene>
    <name evidence="1" type="ORF">F4820DRAFT_81957</name>
</gene>
<comment type="caution">
    <text evidence="1">The sequence shown here is derived from an EMBL/GenBank/DDBJ whole genome shotgun (WGS) entry which is preliminary data.</text>
</comment>
<organism evidence="1 2">
    <name type="scientific">Hypoxylon rubiginosum</name>
    <dbReference type="NCBI Taxonomy" id="110542"/>
    <lineage>
        <taxon>Eukaryota</taxon>
        <taxon>Fungi</taxon>
        <taxon>Dikarya</taxon>
        <taxon>Ascomycota</taxon>
        <taxon>Pezizomycotina</taxon>
        <taxon>Sordariomycetes</taxon>
        <taxon>Xylariomycetidae</taxon>
        <taxon>Xylariales</taxon>
        <taxon>Hypoxylaceae</taxon>
        <taxon>Hypoxylon</taxon>
    </lineage>
</organism>
<evidence type="ECO:0000313" key="2">
    <source>
        <dbReference type="Proteomes" id="UP001497700"/>
    </source>
</evidence>
<dbReference type="EMBL" id="MU393563">
    <property type="protein sequence ID" value="KAI4861078.1"/>
    <property type="molecule type" value="Genomic_DNA"/>
</dbReference>
<dbReference type="Proteomes" id="UP001497700">
    <property type="component" value="Unassembled WGS sequence"/>
</dbReference>
<proteinExistence type="predicted"/>
<protein>
    <submittedName>
        <fullName evidence="1">Uncharacterized protein</fullName>
    </submittedName>
</protein>
<sequence>MSRRLASLLSFFCLPRRMRGRDTRAVSAPSTNSSLVLSRVDSSILVKAHPDPLLSKTSIGPQAHTPIGPWWTLGTGPATRDNFYNWQRCVA</sequence>
<evidence type="ECO:0000313" key="1">
    <source>
        <dbReference type="EMBL" id="KAI4861078.1"/>
    </source>
</evidence>
<reference evidence="1 2" key="1">
    <citation type="journal article" date="2022" name="New Phytol.">
        <title>Ecological generalism drives hyperdiversity of secondary metabolite gene clusters in xylarialean endophytes.</title>
        <authorList>
            <person name="Franco M.E.E."/>
            <person name="Wisecaver J.H."/>
            <person name="Arnold A.E."/>
            <person name="Ju Y.M."/>
            <person name="Slot J.C."/>
            <person name="Ahrendt S."/>
            <person name="Moore L.P."/>
            <person name="Eastman K.E."/>
            <person name="Scott K."/>
            <person name="Konkel Z."/>
            <person name="Mondo S.J."/>
            <person name="Kuo A."/>
            <person name="Hayes R.D."/>
            <person name="Haridas S."/>
            <person name="Andreopoulos B."/>
            <person name="Riley R."/>
            <person name="LaButti K."/>
            <person name="Pangilinan J."/>
            <person name="Lipzen A."/>
            <person name="Amirebrahimi M."/>
            <person name="Yan J."/>
            <person name="Adam C."/>
            <person name="Keymanesh K."/>
            <person name="Ng V."/>
            <person name="Louie K."/>
            <person name="Northen T."/>
            <person name="Drula E."/>
            <person name="Henrissat B."/>
            <person name="Hsieh H.M."/>
            <person name="Youens-Clark K."/>
            <person name="Lutzoni F."/>
            <person name="Miadlikowska J."/>
            <person name="Eastwood D.C."/>
            <person name="Hamelin R.C."/>
            <person name="Grigoriev I.V."/>
            <person name="U'Ren J.M."/>
        </authorList>
    </citation>
    <scope>NUCLEOTIDE SEQUENCE [LARGE SCALE GENOMIC DNA]</scope>
    <source>
        <strain evidence="1 2">CBS 119005</strain>
    </source>
</reference>
<name>A0ACB9YPK1_9PEZI</name>
<keyword evidence="2" id="KW-1185">Reference proteome</keyword>